<dbReference type="EMBL" id="JXLN01012543">
    <property type="protein sequence ID" value="KPM08608.1"/>
    <property type="molecule type" value="Genomic_DNA"/>
</dbReference>
<sequence length="156" mass="17763">MTSLIPKTIELIKQVVLDPIASYNQAVLNPVSLFAGRTLLVPKCEQAIFGRQFRPITCLVSIQKIISKVYTTLLEEMIESNQLISINQYGTRKRVQASKELALINKCLINTAHHHHSSAPLRSTWIDIEKAYDSVNHQYLLDVLRSMKIPVFIVDY</sequence>
<proteinExistence type="predicted"/>
<dbReference type="Pfam" id="PF00078">
    <property type="entry name" value="RVT_1"/>
    <property type="match status" value="1"/>
</dbReference>
<dbReference type="PROSITE" id="PS50878">
    <property type="entry name" value="RT_POL"/>
    <property type="match status" value="1"/>
</dbReference>
<gene>
    <name evidence="1" type="ORF">QR98_0071300</name>
</gene>
<name>A0A132ACB1_SARSC</name>
<feature type="non-terminal residue" evidence="1">
    <location>
        <position position="156"/>
    </location>
</feature>
<dbReference type="Proteomes" id="UP000616769">
    <property type="component" value="Unassembled WGS sequence"/>
</dbReference>
<keyword evidence="1" id="KW-0548">Nucleotidyltransferase</keyword>
<dbReference type="PANTHER" id="PTHR35450">
    <property type="entry name" value="REVERSE TRANSCRIPTASE DOMAIN-CONTAINING PROTEIN"/>
    <property type="match status" value="1"/>
</dbReference>
<dbReference type="GO" id="GO:0003964">
    <property type="term" value="F:RNA-directed DNA polymerase activity"/>
    <property type="evidence" value="ECO:0007669"/>
    <property type="project" value="UniProtKB-KW"/>
</dbReference>
<comment type="caution">
    <text evidence="1">The sequence shown here is derived from an EMBL/GenBank/DDBJ whole genome shotgun (WGS) entry which is preliminary data.</text>
</comment>
<evidence type="ECO:0000313" key="1">
    <source>
        <dbReference type="EMBL" id="KPM08608.1"/>
    </source>
</evidence>
<protein>
    <submittedName>
        <fullName evidence="1">Reverse transcriptase-like protein</fullName>
    </submittedName>
</protein>
<keyword evidence="1" id="KW-0695">RNA-directed DNA polymerase</keyword>
<reference evidence="1 2" key="1">
    <citation type="journal article" date="2015" name="Parasit. Vectors">
        <title>Draft genome of the scabies mite.</title>
        <authorList>
            <person name="Rider S.D.Jr."/>
            <person name="Morgan M.S."/>
            <person name="Arlian L.G."/>
        </authorList>
    </citation>
    <scope>NUCLEOTIDE SEQUENCE [LARGE SCALE GENOMIC DNA]</scope>
    <source>
        <strain evidence="1">Arlian Lab</strain>
    </source>
</reference>
<keyword evidence="1" id="KW-0808">Transferase</keyword>
<dbReference type="InterPro" id="IPR000477">
    <property type="entry name" value="RT_dom"/>
</dbReference>
<dbReference type="AlphaFoldDB" id="A0A132ACB1"/>
<evidence type="ECO:0000313" key="2">
    <source>
        <dbReference type="Proteomes" id="UP000616769"/>
    </source>
</evidence>
<dbReference type="PANTHER" id="PTHR35450:SF2">
    <property type="entry name" value="REVERSE TRANSCRIPTASE DOMAIN-CONTAINING PROTEIN"/>
    <property type="match status" value="1"/>
</dbReference>
<accession>A0A132ACB1</accession>
<organism evidence="1 2">
    <name type="scientific">Sarcoptes scabiei</name>
    <name type="common">Itch mite</name>
    <name type="synonym">Acarus scabiei</name>
    <dbReference type="NCBI Taxonomy" id="52283"/>
    <lineage>
        <taxon>Eukaryota</taxon>
        <taxon>Metazoa</taxon>
        <taxon>Ecdysozoa</taxon>
        <taxon>Arthropoda</taxon>
        <taxon>Chelicerata</taxon>
        <taxon>Arachnida</taxon>
        <taxon>Acari</taxon>
        <taxon>Acariformes</taxon>
        <taxon>Sarcoptiformes</taxon>
        <taxon>Astigmata</taxon>
        <taxon>Psoroptidia</taxon>
        <taxon>Sarcoptoidea</taxon>
        <taxon>Sarcoptidae</taxon>
        <taxon>Sarcoptinae</taxon>
        <taxon>Sarcoptes</taxon>
    </lineage>
</organism>
<dbReference type="VEuPathDB" id="VectorBase:SSCA007935"/>